<dbReference type="EMBL" id="DQVW01000039">
    <property type="protein sequence ID" value="HIQ32290.1"/>
    <property type="molecule type" value="Genomic_DNA"/>
</dbReference>
<accession>A0A832ZYW7</accession>
<gene>
    <name evidence="1" type="ORF">EYH55_02280</name>
</gene>
<evidence type="ECO:0000313" key="1">
    <source>
        <dbReference type="EMBL" id="HIQ32290.1"/>
    </source>
</evidence>
<sequence>MEKIYSKLGKLPDLKRVADFLQDFTGFIKVEEGMLFYLDSKLIVSLWREDPVDIRDVFKRLPEEFLIEVYQCSREELREILKEKLGEDILRVEEETLLRCVPLDSYNSIYYHIEEGYYEVVLIPKRFSSDRGVIVFKDREEILAVYHSRDKTLEGVRALGKIRAVFAVSEMRGFIREISKEEVEEYSRKYPRGVLKRILSLEELIERIKSKGPSKVIHNDSLMDVLSEEPSLLEIDGKMYIVSKDGKAVYAFFDKYRGGKAYRYIKNYCLFRDVEIRVYPLTREEFRMFREFKDIKLSG</sequence>
<dbReference type="Proteomes" id="UP000623215">
    <property type="component" value="Unassembled WGS sequence"/>
</dbReference>
<protein>
    <submittedName>
        <fullName evidence="1">Uncharacterized protein</fullName>
    </submittedName>
</protein>
<name>A0A832ZYW7_9EURY</name>
<proteinExistence type="predicted"/>
<evidence type="ECO:0000313" key="2">
    <source>
        <dbReference type="Proteomes" id="UP000623215"/>
    </source>
</evidence>
<comment type="caution">
    <text evidence="1">The sequence shown here is derived from an EMBL/GenBank/DDBJ whole genome shotgun (WGS) entry which is preliminary data.</text>
</comment>
<organism evidence="1 2">
    <name type="scientific">Methanothermococcus okinawensis</name>
    <dbReference type="NCBI Taxonomy" id="155863"/>
    <lineage>
        <taxon>Archaea</taxon>
        <taxon>Methanobacteriati</taxon>
        <taxon>Methanobacteriota</taxon>
        <taxon>Methanomada group</taxon>
        <taxon>Methanococci</taxon>
        <taxon>Methanococcales</taxon>
        <taxon>Methanococcaceae</taxon>
        <taxon>Methanothermococcus</taxon>
    </lineage>
</organism>
<reference evidence="1" key="1">
    <citation type="journal article" date="2020" name="ISME J.">
        <title>Gammaproteobacteria mediating utilization of methyl-, sulfur- and petroleum organic compounds in deep ocean hydrothermal plumes.</title>
        <authorList>
            <person name="Zhou Z."/>
            <person name="Liu Y."/>
            <person name="Pan J."/>
            <person name="Cron B.R."/>
            <person name="Toner B.M."/>
            <person name="Anantharaman K."/>
            <person name="Breier J.A."/>
            <person name="Dick G.J."/>
            <person name="Li M."/>
        </authorList>
    </citation>
    <scope>NUCLEOTIDE SEQUENCE</scope>
    <source>
        <strain evidence="1">SZUA-1534</strain>
    </source>
</reference>
<dbReference type="AlphaFoldDB" id="A0A832ZYW7"/>